<dbReference type="STRING" id="857967.G0QKX4"/>
<dbReference type="Gene3D" id="3.40.50.720">
    <property type="entry name" value="NAD(P)-binding Rossmann-like Domain"/>
    <property type="match status" value="1"/>
</dbReference>
<keyword evidence="1" id="KW-1133">Transmembrane helix</keyword>
<evidence type="ECO:0000313" key="4">
    <source>
        <dbReference type="Proteomes" id="UP000008983"/>
    </source>
</evidence>
<dbReference type="eggNOG" id="ENOG502RYYC">
    <property type="taxonomic scope" value="Eukaryota"/>
</dbReference>
<dbReference type="SUPFAM" id="SSF51735">
    <property type="entry name" value="NAD(P)-binding Rossmann-fold domains"/>
    <property type="match status" value="1"/>
</dbReference>
<sequence length="291" mass="34888">MGLKLLQILSENNYEIYYINRGKKYWNNQVKKIKNATHIFGNRNEKKEYTKLIKYVSEKAGITNSSNIKWSAVYDFCGYKYSEVQCTYEALKGLIDIYVFISTDSIYDACDKKIRQSNLQTQQILIKIYLNRNGNQFIKEQHAHKLKCEEFLYHYTQKDIFPFVILRLPDVIGPFDDTGRFWAYIKWIQKSQDYPIYIDDECKNTKISFVFSEDVALLCLKLIDMNKRDISYNSYNIAFKENITLKQFFIKIVFFYNIDYIYLFLYLAISFECQQFKFKRQRQCLQILSIS</sequence>
<keyword evidence="1" id="KW-0472">Membrane</keyword>
<name>G0QKX4_ICHMU</name>
<accession>G0QKX4</accession>
<gene>
    <name evidence="3" type="ORF">IMG5_023490</name>
</gene>
<reference evidence="3 4" key="1">
    <citation type="submission" date="2011-07" db="EMBL/GenBank/DDBJ databases">
        <authorList>
            <person name="Coyne R."/>
            <person name="Brami D."/>
            <person name="Johnson J."/>
            <person name="Hostetler J."/>
            <person name="Hannick L."/>
            <person name="Clark T."/>
            <person name="Cassidy-Hanley D."/>
            <person name="Inman J."/>
        </authorList>
    </citation>
    <scope>NUCLEOTIDE SEQUENCE [LARGE SCALE GENOMIC DNA]</scope>
    <source>
        <strain evidence="3 4">G5</strain>
    </source>
</reference>
<dbReference type="InterPro" id="IPR001509">
    <property type="entry name" value="Epimerase_deHydtase"/>
</dbReference>
<dbReference type="EMBL" id="GL983202">
    <property type="protein sequence ID" value="EGR34125.1"/>
    <property type="molecule type" value="Genomic_DNA"/>
</dbReference>
<organism evidence="3 4">
    <name type="scientific">Ichthyophthirius multifiliis</name>
    <name type="common">White spot disease agent</name>
    <name type="synonym">Ich</name>
    <dbReference type="NCBI Taxonomy" id="5932"/>
    <lineage>
        <taxon>Eukaryota</taxon>
        <taxon>Sar</taxon>
        <taxon>Alveolata</taxon>
        <taxon>Ciliophora</taxon>
        <taxon>Intramacronucleata</taxon>
        <taxon>Oligohymenophorea</taxon>
        <taxon>Hymenostomatida</taxon>
        <taxon>Ophryoglenina</taxon>
        <taxon>Ichthyophthirius</taxon>
    </lineage>
</organism>
<keyword evidence="1" id="KW-0812">Transmembrane</keyword>
<evidence type="ECO:0000259" key="2">
    <source>
        <dbReference type="Pfam" id="PF01370"/>
    </source>
</evidence>
<dbReference type="OrthoDB" id="16464at2759"/>
<dbReference type="RefSeq" id="XP_004039429.1">
    <property type="nucleotide sequence ID" value="XM_004039381.1"/>
</dbReference>
<feature type="domain" description="NAD-dependent epimerase/dehydratase" evidence="2">
    <location>
        <begin position="2"/>
        <end position="238"/>
    </location>
</feature>
<dbReference type="GeneID" id="14910302"/>
<feature type="transmembrane region" description="Helical" evidence="1">
    <location>
        <begin position="248"/>
        <end position="269"/>
    </location>
</feature>
<dbReference type="Pfam" id="PF01370">
    <property type="entry name" value="Epimerase"/>
    <property type="match status" value="1"/>
</dbReference>
<dbReference type="InterPro" id="IPR036291">
    <property type="entry name" value="NAD(P)-bd_dom_sf"/>
</dbReference>
<protein>
    <submittedName>
        <fullName evidence="3">Nad dependent epimerase, putative</fullName>
    </submittedName>
</protein>
<dbReference type="InParanoid" id="G0QKX4"/>
<keyword evidence="4" id="KW-1185">Reference proteome</keyword>
<dbReference type="OMA" id="RGNWYFD"/>
<dbReference type="AlphaFoldDB" id="G0QKX4"/>
<proteinExistence type="predicted"/>
<dbReference type="Proteomes" id="UP000008983">
    <property type="component" value="Unassembled WGS sequence"/>
</dbReference>
<evidence type="ECO:0000313" key="3">
    <source>
        <dbReference type="EMBL" id="EGR34125.1"/>
    </source>
</evidence>
<evidence type="ECO:0000256" key="1">
    <source>
        <dbReference type="SAM" id="Phobius"/>
    </source>
</evidence>